<reference evidence="2 4" key="1">
    <citation type="journal article" date="2009" name="PLoS Biol.">
        <title>Lineage-specific biology revealed by a finished genome assembly of the mouse.</title>
        <authorList>
            <consortium name="Mouse Genome Sequencing Consortium"/>
            <person name="Church D.M."/>
            <person name="Goodstadt L."/>
            <person name="Hillier L.W."/>
            <person name="Zody M.C."/>
            <person name="Goldstein S."/>
            <person name="She X."/>
            <person name="Bult C.J."/>
            <person name="Agarwala R."/>
            <person name="Cherry J.L."/>
            <person name="DiCuccio M."/>
            <person name="Hlavina W."/>
            <person name="Kapustin Y."/>
            <person name="Meric P."/>
            <person name="Maglott D."/>
            <person name="Birtle Z."/>
            <person name="Marques A.C."/>
            <person name="Graves T."/>
            <person name="Zhou S."/>
            <person name="Teague B."/>
            <person name="Potamousis K."/>
            <person name="Churas C."/>
            <person name="Place M."/>
            <person name="Herschleb J."/>
            <person name="Runnheim R."/>
            <person name="Forrest D."/>
            <person name="Amos-Landgraf J."/>
            <person name="Schwartz D.C."/>
            <person name="Cheng Z."/>
            <person name="Lindblad-Toh K."/>
            <person name="Eichler E.E."/>
            <person name="Ponting C.P."/>
        </authorList>
    </citation>
    <scope>NUCLEOTIDE SEQUENCE [LARGE SCALE GENOMIC DNA]</scope>
    <source>
        <strain evidence="2 4">C57BL/6J</strain>
    </source>
</reference>
<keyword evidence="4" id="KW-1185">Reference proteome</keyword>
<organism evidence="2 4">
    <name type="scientific">Mus musculus</name>
    <name type="common">Mouse</name>
    <dbReference type="NCBI Taxonomy" id="10090"/>
    <lineage>
        <taxon>Eukaryota</taxon>
        <taxon>Metazoa</taxon>
        <taxon>Chordata</taxon>
        <taxon>Craniata</taxon>
        <taxon>Vertebrata</taxon>
        <taxon>Euteleostomi</taxon>
        <taxon>Mammalia</taxon>
        <taxon>Eutheria</taxon>
        <taxon>Euarchontoglires</taxon>
        <taxon>Glires</taxon>
        <taxon>Rodentia</taxon>
        <taxon>Myomorpha</taxon>
        <taxon>Muroidea</taxon>
        <taxon>Muridae</taxon>
        <taxon>Murinae</taxon>
        <taxon>Mus</taxon>
        <taxon>Mus</taxon>
    </lineage>
</organism>
<dbReference type="Antibodypedia" id="51179">
    <property type="antibodies" value="8 antibodies from 4 providers"/>
</dbReference>
<dbReference type="VEuPathDB" id="HostDB:ENSMUSG00000022518"/>
<feature type="region of interest" description="Disordered" evidence="1">
    <location>
        <begin position="1"/>
        <end position="43"/>
    </location>
</feature>
<evidence type="ECO:0000313" key="3">
    <source>
        <dbReference type="MGI" id="MGI:1926059"/>
    </source>
</evidence>
<dbReference type="ExpressionAtlas" id="H3BJT7">
    <property type="expression patterns" value="baseline and differential"/>
</dbReference>
<sequence length="43" mass="4454">MCRSCWSRAGATIGGPYGEPTPPPSSELSAVSGCRQASPERSE</sequence>
<dbReference type="AGR" id="MGI:1926059"/>
<dbReference type="Ensembl" id="ENSMUST00000176394.2">
    <property type="protein sequence ID" value="ENSMUSP00000135119.2"/>
    <property type="gene ID" value="ENSMUSG00000022518.17"/>
</dbReference>
<protein>
    <submittedName>
        <fullName evidence="2">RIKEN cDNA 4930562C15 gene</fullName>
    </submittedName>
</protein>
<reference evidence="2" key="2">
    <citation type="journal article" date="2011" name="PLoS Biol.">
        <title>Modernizing reference genome assemblies.</title>
        <authorList>
            <person name="Church D.M."/>
            <person name="Schneider V.A."/>
            <person name="Graves T."/>
            <person name="Auger K."/>
            <person name="Cunningham F."/>
            <person name="Bouk N."/>
            <person name="Chen H.C."/>
            <person name="Agarwala R."/>
            <person name="McLaren W.M."/>
            <person name="Ritchie G.R."/>
            <person name="Albracht D."/>
            <person name="Kremitzki M."/>
            <person name="Rock S."/>
            <person name="Kotkiewicz H."/>
            <person name="Kremitzki C."/>
            <person name="Wollam A."/>
            <person name="Trani L."/>
            <person name="Fulton L."/>
            <person name="Fulton R."/>
            <person name="Matthews L."/>
            <person name="Whitehead S."/>
            <person name="Chow W."/>
            <person name="Torrance J."/>
            <person name="Dunn M."/>
            <person name="Harden G."/>
            <person name="Threadgold G."/>
            <person name="Wood J."/>
            <person name="Collins J."/>
            <person name="Heath P."/>
            <person name="Griffiths G."/>
            <person name="Pelan S."/>
            <person name="Grafham D."/>
            <person name="Eichler E.E."/>
            <person name="Weinstock G."/>
            <person name="Mardis E.R."/>
            <person name="Wilson R.K."/>
            <person name="Howe K."/>
            <person name="Flicek P."/>
            <person name="Hubbard T."/>
        </authorList>
    </citation>
    <scope>NUCLEOTIDE SEQUENCE [LARGE SCALE GENOMIC DNA]</scope>
    <source>
        <strain evidence="2">C57BL/6J</strain>
    </source>
</reference>
<gene>
    <name evidence="2 3" type="primary">4930562C15Rik</name>
</gene>
<evidence type="ECO:0000313" key="4">
    <source>
        <dbReference type="Proteomes" id="UP000000589"/>
    </source>
</evidence>
<dbReference type="AlphaFoldDB" id="H3BJT7"/>
<dbReference type="HOGENOM" id="CLU_3241967_0_0_1"/>
<dbReference type="MGI" id="MGI:1926059">
    <property type="gene designation" value="4930562C15Rik"/>
</dbReference>
<dbReference type="GeneTree" id="ENSGT00940000162979"/>
<name>H3BJT7_MOUSE</name>
<dbReference type="Proteomes" id="UP000000589">
    <property type="component" value="Chromosome 16"/>
</dbReference>
<proteinExistence type="predicted"/>
<evidence type="ECO:0000256" key="1">
    <source>
        <dbReference type="SAM" id="MobiDB-lite"/>
    </source>
</evidence>
<dbReference type="Ensembl" id="ENSMUST00000176982.8">
    <property type="protein sequence ID" value="ENSMUSP00000135347.2"/>
    <property type="gene ID" value="ENSMUSG00000022518.17"/>
</dbReference>
<reference evidence="2" key="3">
    <citation type="submission" date="2025-05" db="UniProtKB">
        <authorList>
            <consortium name="Ensembl"/>
        </authorList>
    </citation>
    <scope>IDENTIFICATION</scope>
    <source>
        <strain evidence="2">C57BL/6J</strain>
    </source>
</reference>
<dbReference type="OrthoDB" id="5981048at2759"/>
<dbReference type="Bgee" id="ENSMUSG00000022518">
    <property type="expression patterns" value="Expressed in animal zygote and 49 other cell types or tissues"/>
</dbReference>
<evidence type="ECO:0000313" key="2">
    <source>
        <dbReference type="Ensembl" id="ENSMUSP00000135347.2"/>
    </source>
</evidence>
<accession>H3BJT7</accession>